<reference evidence="2" key="1">
    <citation type="journal article" date="2014" name="Front. Microbiol.">
        <title>High frequency of phylogenetically diverse reductive dehalogenase-homologous genes in deep subseafloor sedimentary metagenomes.</title>
        <authorList>
            <person name="Kawai M."/>
            <person name="Futagami T."/>
            <person name="Toyoda A."/>
            <person name="Takaki Y."/>
            <person name="Nishi S."/>
            <person name="Hori S."/>
            <person name="Arai W."/>
            <person name="Tsubouchi T."/>
            <person name="Morono Y."/>
            <person name="Uchiyama I."/>
            <person name="Ito T."/>
            <person name="Fujiyama A."/>
            <person name="Inagaki F."/>
            <person name="Takami H."/>
        </authorList>
    </citation>
    <scope>NUCLEOTIDE SEQUENCE</scope>
    <source>
        <strain evidence="2">Expedition CK06-06</strain>
    </source>
</reference>
<dbReference type="InterPro" id="IPR011004">
    <property type="entry name" value="Trimer_LpxA-like_sf"/>
</dbReference>
<dbReference type="InterPro" id="IPR050486">
    <property type="entry name" value="Mannose-1P_guanyltransferase"/>
</dbReference>
<dbReference type="SUPFAM" id="SSF51161">
    <property type="entry name" value="Trimeric LpxA-like enzymes"/>
    <property type="match status" value="1"/>
</dbReference>
<evidence type="ECO:0000313" key="2">
    <source>
        <dbReference type="EMBL" id="GAH41940.1"/>
    </source>
</evidence>
<proteinExistence type="predicted"/>
<organism evidence="2">
    <name type="scientific">marine sediment metagenome</name>
    <dbReference type="NCBI Taxonomy" id="412755"/>
    <lineage>
        <taxon>unclassified sequences</taxon>
        <taxon>metagenomes</taxon>
        <taxon>ecological metagenomes</taxon>
    </lineage>
</organism>
<feature type="domain" description="Mannose-1-phosphate guanyltransferase C-terminal" evidence="1">
    <location>
        <begin position="63"/>
        <end position="165"/>
    </location>
</feature>
<evidence type="ECO:0000259" key="1">
    <source>
        <dbReference type="Pfam" id="PF25087"/>
    </source>
</evidence>
<accession>X1GAT5</accession>
<dbReference type="InterPro" id="IPR056729">
    <property type="entry name" value="GMPPB_C"/>
</dbReference>
<dbReference type="SUPFAM" id="SSF53448">
    <property type="entry name" value="Nucleotide-diphospho-sugar transferases"/>
    <property type="match status" value="1"/>
</dbReference>
<dbReference type="AlphaFoldDB" id="X1GAT5"/>
<gene>
    <name evidence="2" type="ORF">S03H2_18871</name>
</gene>
<dbReference type="Gene3D" id="2.160.10.10">
    <property type="entry name" value="Hexapeptide repeat proteins"/>
    <property type="match status" value="1"/>
</dbReference>
<sequence>MGEPVLSYPSDTYWIDIGTPEKYLKVHHDLLLGKAPSLSHYWGNINESVQIGSNSTIHPSAEIKGPVLIAEGCVIAKGAKVKGPVVLGPRCEVAEGAFIEGAVQWHDSKVGKKAILRNCVVASHSYIQEGSQVLDNCVLGDNVVVGRNNKLAQGIKIWPDKRIEAGAISF</sequence>
<comment type="caution">
    <text evidence="2">The sequence shown here is derived from an EMBL/GenBank/DDBJ whole genome shotgun (WGS) entry which is preliminary data.</text>
</comment>
<dbReference type="PANTHER" id="PTHR22572">
    <property type="entry name" value="SUGAR-1-PHOSPHATE GUANYL TRANSFERASE"/>
    <property type="match status" value="1"/>
</dbReference>
<protein>
    <recommendedName>
        <fullName evidence="1">Mannose-1-phosphate guanyltransferase C-terminal domain-containing protein</fullName>
    </recommendedName>
</protein>
<dbReference type="Pfam" id="PF25087">
    <property type="entry name" value="GMPPB_C"/>
    <property type="match status" value="1"/>
</dbReference>
<dbReference type="InterPro" id="IPR029044">
    <property type="entry name" value="Nucleotide-diphossugar_trans"/>
</dbReference>
<name>X1GAT5_9ZZZZ</name>
<dbReference type="EMBL" id="BARU01009812">
    <property type="protein sequence ID" value="GAH41940.1"/>
    <property type="molecule type" value="Genomic_DNA"/>
</dbReference>